<dbReference type="Pfam" id="PF01112">
    <property type="entry name" value="Asparaginase_2"/>
    <property type="match status" value="1"/>
</dbReference>
<evidence type="ECO:0000313" key="4">
    <source>
        <dbReference type="Proteomes" id="UP001596091"/>
    </source>
</evidence>
<dbReference type="EMBL" id="JBHSPH010000008">
    <property type="protein sequence ID" value="MFC5864140.1"/>
    <property type="molecule type" value="Genomic_DNA"/>
</dbReference>
<dbReference type="SUPFAM" id="SSF56235">
    <property type="entry name" value="N-terminal nucleophile aminohydrolases (Ntn hydrolases)"/>
    <property type="match status" value="1"/>
</dbReference>
<evidence type="ECO:0000313" key="3">
    <source>
        <dbReference type="EMBL" id="MFC5864140.1"/>
    </source>
</evidence>
<evidence type="ECO:0000256" key="1">
    <source>
        <dbReference type="SAM" id="MobiDB-lite"/>
    </source>
</evidence>
<gene>
    <name evidence="3" type="ORF">ACFPT7_17670</name>
</gene>
<dbReference type="PANTHER" id="PTHR10188">
    <property type="entry name" value="L-ASPARAGINASE"/>
    <property type="match status" value="1"/>
</dbReference>
<dbReference type="Proteomes" id="UP001596091">
    <property type="component" value="Unassembled WGS sequence"/>
</dbReference>
<keyword evidence="4" id="KW-1185">Reference proteome</keyword>
<comment type="caution">
    <text evidence="3">The sequence shown here is derived from an EMBL/GenBank/DDBJ whole genome shotgun (WGS) entry which is preliminary data.</text>
</comment>
<feature type="region of interest" description="Disordered" evidence="1">
    <location>
        <begin position="200"/>
        <end position="222"/>
    </location>
</feature>
<organism evidence="3 4">
    <name type="scientific">Acidicapsa dinghuensis</name>
    <dbReference type="NCBI Taxonomy" id="2218256"/>
    <lineage>
        <taxon>Bacteria</taxon>
        <taxon>Pseudomonadati</taxon>
        <taxon>Acidobacteriota</taxon>
        <taxon>Terriglobia</taxon>
        <taxon>Terriglobales</taxon>
        <taxon>Acidobacteriaceae</taxon>
        <taxon>Acidicapsa</taxon>
    </lineage>
</organism>
<accession>A0ABW1EIY1</accession>
<proteinExistence type="predicted"/>
<dbReference type="Gene3D" id="3.60.20.30">
    <property type="entry name" value="(Glycosyl)asparaginase"/>
    <property type="match status" value="1"/>
</dbReference>
<dbReference type="PANTHER" id="PTHR10188:SF6">
    <property type="entry name" value="N(4)-(BETA-N-ACETYLGLUCOSAMINYL)-L-ASPARAGINASE"/>
    <property type="match status" value="1"/>
</dbReference>
<keyword evidence="2" id="KW-0732">Signal</keyword>
<dbReference type="CDD" id="cd04701">
    <property type="entry name" value="Asparaginase_2"/>
    <property type="match status" value="1"/>
</dbReference>
<dbReference type="RefSeq" id="WP_263340770.1">
    <property type="nucleotide sequence ID" value="NZ_JAGSYH010000006.1"/>
</dbReference>
<dbReference type="InterPro" id="IPR029055">
    <property type="entry name" value="Ntn_hydrolases_N"/>
</dbReference>
<reference evidence="4" key="1">
    <citation type="journal article" date="2019" name="Int. J. Syst. Evol. Microbiol.">
        <title>The Global Catalogue of Microorganisms (GCM) 10K type strain sequencing project: providing services to taxonomists for standard genome sequencing and annotation.</title>
        <authorList>
            <consortium name="The Broad Institute Genomics Platform"/>
            <consortium name="The Broad Institute Genome Sequencing Center for Infectious Disease"/>
            <person name="Wu L."/>
            <person name="Ma J."/>
        </authorList>
    </citation>
    <scope>NUCLEOTIDE SEQUENCE [LARGE SCALE GENOMIC DNA]</scope>
    <source>
        <strain evidence="4">JCM 4087</strain>
    </source>
</reference>
<feature type="signal peptide" evidence="2">
    <location>
        <begin position="1"/>
        <end position="28"/>
    </location>
</feature>
<protein>
    <submittedName>
        <fullName evidence="3">Isoaspartyl peptidase/L-asparaginase family protein</fullName>
    </submittedName>
</protein>
<name>A0ABW1EIY1_9BACT</name>
<feature type="chain" id="PRO_5045417906" evidence="2">
    <location>
        <begin position="29"/>
        <end position="365"/>
    </location>
</feature>
<evidence type="ECO:0000256" key="2">
    <source>
        <dbReference type="SAM" id="SignalP"/>
    </source>
</evidence>
<sequence>MICMISCRSNLFSAFLIAAASFATVCQAAPVNDKGSAKPDHHWAIAIHGGAGESEWEHMDPATAAAYHNSLAKALAAGAAVLKQHGKAMDAIEASIKVLEDDPLFNAGRGSAFAADGTNEMDAAIMDGATLSAGSVADVQFTRHPIALARTVMEHTPYVMMVGPGAEEFSRQQGLEQEPPSFFFTEMRWQEFASIMRASGRPVPPRPKGVGPAPASDSASISGPHIFEHRFGTVGAVARDSEGHIAAATSTGGMQGKLPGRVGDSPLIGAGTYASDKSCAVSGTGVGEYFIRLTLAREVCTLVEQGQTPQQAADHMIHTELPALKGGEGGVIVIAPTGEPIWSSNTLGMFRAREVEGSEPEVHVK</sequence>
<dbReference type="InterPro" id="IPR000246">
    <property type="entry name" value="Peptidase_T2"/>
</dbReference>